<evidence type="ECO:0000259" key="13">
    <source>
        <dbReference type="PROSITE" id="PS50186"/>
    </source>
</evidence>
<reference evidence="15 16" key="1">
    <citation type="submission" date="2024-02" db="EMBL/GenBank/DDBJ databases">
        <authorList>
            <person name="Daric V."/>
            <person name="Darras S."/>
        </authorList>
    </citation>
    <scope>NUCLEOTIDE SEQUENCE [LARGE SCALE GENOMIC DNA]</scope>
</reference>
<keyword evidence="6 10" id="KW-0418">Kinase</keyword>
<keyword evidence="8 10" id="KW-0067">ATP-binding</keyword>
<dbReference type="InterPro" id="IPR027484">
    <property type="entry name" value="PInositol-4-P-5-kinase_N"/>
</dbReference>
<dbReference type="InterPro" id="IPR013083">
    <property type="entry name" value="Znf_RING/FYVE/PHD"/>
</dbReference>
<feature type="region of interest" description="Disordered" evidence="11">
    <location>
        <begin position="953"/>
        <end position="984"/>
    </location>
</feature>
<dbReference type="PANTHER" id="PTHR46715:SF1">
    <property type="entry name" value="1-PHOSPHATIDYLINOSITOL 3-PHOSPHATE 5-KINASE"/>
    <property type="match status" value="1"/>
</dbReference>
<organism evidence="15 16">
    <name type="scientific">Clavelina lepadiformis</name>
    <name type="common">Light-bulb sea squirt</name>
    <name type="synonym">Ascidia lepadiformis</name>
    <dbReference type="NCBI Taxonomy" id="159417"/>
    <lineage>
        <taxon>Eukaryota</taxon>
        <taxon>Metazoa</taxon>
        <taxon>Chordata</taxon>
        <taxon>Tunicata</taxon>
        <taxon>Ascidiacea</taxon>
        <taxon>Aplousobranchia</taxon>
        <taxon>Clavelinidae</taxon>
        <taxon>Clavelina</taxon>
    </lineage>
</organism>
<protein>
    <recommendedName>
        <fullName evidence="1">1-phosphatidylinositol-3-phosphate 5-kinase</fullName>
        <ecNumber evidence="1">2.7.1.150</ecNumber>
    </recommendedName>
</protein>
<feature type="region of interest" description="Disordered" evidence="11">
    <location>
        <begin position="1235"/>
        <end position="1261"/>
    </location>
</feature>
<evidence type="ECO:0000256" key="5">
    <source>
        <dbReference type="ARBA" id="ARBA00022771"/>
    </source>
</evidence>
<dbReference type="SMART" id="SM00049">
    <property type="entry name" value="DEP"/>
    <property type="match status" value="1"/>
</dbReference>
<dbReference type="InterPro" id="IPR043548">
    <property type="entry name" value="PIKfyve"/>
</dbReference>
<dbReference type="CDD" id="cd17300">
    <property type="entry name" value="PIPKc_PIKfyve"/>
    <property type="match status" value="1"/>
</dbReference>
<dbReference type="Pfam" id="PF01504">
    <property type="entry name" value="PIP5K"/>
    <property type="match status" value="1"/>
</dbReference>
<dbReference type="InterPro" id="IPR027483">
    <property type="entry name" value="PInositol-4-P-4/5-kinase_C_sf"/>
</dbReference>
<dbReference type="InterPro" id="IPR011011">
    <property type="entry name" value="Znf_FYVE_PHD"/>
</dbReference>
<keyword evidence="3" id="KW-0479">Metal-binding</keyword>
<evidence type="ECO:0000313" key="15">
    <source>
        <dbReference type="EMBL" id="CAK8672639.1"/>
    </source>
</evidence>
<evidence type="ECO:0000256" key="1">
    <source>
        <dbReference type="ARBA" id="ARBA00012009"/>
    </source>
</evidence>
<feature type="compositionally biased region" description="Polar residues" evidence="11">
    <location>
        <begin position="1235"/>
        <end position="1244"/>
    </location>
</feature>
<dbReference type="Gene3D" id="3.30.800.10">
    <property type="entry name" value="Phosphatidylinositol Phosphate Kinase II Beta"/>
    <property type="match status" value="1"/>
</dbReference>
<evidence type="ECO:0000313" key="16">
    <source>
        <dbReference type="Proteomes" id="UP001642483"/>
    </source>
</evidence>
<evidence type="ECO:0000256" key="9">
    <source>
        <dbReference type="PROSITE-ProRule" id="PRU00091"/>
    </source>
</evidence>
<dbReference type="Proteomes" id="UP001642483">
    <property type="component" value="Unassembled WGS sequence"/>
</dbReference>
<proteinExistence type="predicted"/>
<feature type="region of interest" description="Disordered" evidence="11">
    <location>
        <begin position="2007"/>
        <end position="2041"/>
    </location>
</feature>
<evidence type="ECO:0000256" key="7">
    <source>
        <dbReference type="ARBA" id="ARBA00022833"/>
    </source>
</evidence>
<feature type="region of interest" description="Disordered" evidence="11">
    <location>
        <begin position="39"/>
        <end position="67"/>
    </location>
</feature>
<keyword evidence="16" id="KW-1185">Reference proteome</keyword>
<dbReference type="InterPro" id="IPR000591">
    <property type="entry name" value="DEP_dom"/>
</dbReference>
<keyword evidence="5 9" id="KW-0863">Zinc-finger</keyword>
<evidence type="ECO:0000259" key="14">
    <source>
        <dbReference type="PROSITE" id="PS51455"/>
    </source>
</evidence>
<feature type="compositionally biased region" description="Polar residues" evidence="11">
    <location>
        <begin position="2007"/>
        <end position="2036"/>
    </location>
</feature>
<dbReference type="PROSITE" id="PS51455">
    <property type="entry name" value="PIPK"/>
    <property type="match status" value="1"/>
</dbReference>
<comment type="caution">
    <text evidence="15">The sequence shown here is derived from an EMBL/GenBank/DDBJ whole genome shotgun (WGS) entry which is preliminary data.</text>
</comment>
<dbReference type="SMART" id="SM00330">
    <property type="entry name" value="PIPKc"/>
    <property type="match status" value="1"/>
</dbReference>
<evidence type="ECO:0000256" key="10">
    <source>
        <dbReference type="PROSITE-ProRule" id="PRU00781"/>
    </source>
</evidence>
<keyword evidence="2 10" id="KW-0808">Transferase</keyword>
<dbReference type="EMBL" id="CAWYQH010000001">
    <property type="protein sequence ID" value="CAK8672639.1"/>
    <property type="molecule type" value="Genomic_DNA"/>
</dbReference>
<feature type="domain" description="FYVE-type" evidence="12">
    <location>
        <begin position="179"/>
        <end position="234"/>
    </location>
</feature>
<keyword evidence="4 10" id="KW-0547">Nucleotide-binding</keyword>
<keyword evidence="7" id="KW-0862">Zinc</keyword>
<feature type="domain" description="DEP" evidence="13">
    <location>
        <begin position="367"/>
        <end position="443"/>
    </location>
</feature>
<evidence type="ECO:0000256" key="8">
    <source>
        <dbReference type="ARBA" id="ARBA00022840"/>
    </source>
</evidence>
<dbReference type="Pfam" id="PF01363">
    <property type="entry name" value="FYVE"/>
    <property type="match status" value="1"/>
</dbReference>
<dbReference type="Gene3D" id="3.30.810.10">
    <property type="entry name" value="2-Layer Sandwich"/>
    <property type="match status" value="1"/>
</dbReference>
<dbReference type="PROSITE" id="PS50186">
    <property type="entry name" value="DEP"/>
    <property type="match status" value="1"/>
</dbReference>
<dbReference type="SUPFAM" id="SSF52029">
    <property type="entry name" value="GroEL apical domain-like"/>
    <property type="match status" value="1"/>
</dbReference>
<dbReference type="InterPro" id="IPR027409">
    <property type="entry name" value="GroEL-like_apical_dom_sf"/>
</dbReference>
<sequence>MPVEEINTRNDSLTFFKPLKEDNALRRSSVLQSMIGFFSSKKDGQGGHKTESLQRSKSSSNVPSTDNIVAAKNIVKVAEGPVTTTQHVNKEPSHSHSSSSLKNMLASRPSSLNMAATYKGREKETVQGSEVEVRLRHFSTMFRDIPRIITGNNQNDKESGESYQEQSLEPDLRQYWMPDEQCHVCYECGGRFTTFRRRHHCRICGHIFCSRCCNELLPGRIIGYAGMVRSCKYCCSLVASYTRNPRSSTLPLSEADASSEVNYATNAAGGSMPLDQVNSSVMKSQVRISRSKSLVSMKGSPVDEQPSMLSVTSPVPYDVGNWISAYDMFDATPGVVNNLENAYENDPKLLAKDSIQLGELWNKITDEKDGAEFRDHRFRLRKFPQSIIATELVDWLISHNMAAGRDQACAIGQALLDAEWIKPVIDDRDLVFQDEYCLYQHGSAASTNLLQKPYFEVSGDTVKFNRPQKNKSSRRTKLLFSDVSLDNEPNWVREITIEEEDSLPSIDDEIAFWPLEKNDKSNFRPISNAGTNFFNEEACSSPQSVMSLSSFVEIDNEHFTIKYNKSSSRDVEGLRKSSSLHQPRLTDDSVTDISADYIRAYLIWNDTYLRNSLSTSYLGWRESDLYSSSLSSQTKHNFTRLQKHYFSYSIRFLRQLLQAEQLDMAWADIVVPLAKRICETVVPNCDINMDICHYVHIKKLLDGPRQESRLVSGVVFSNNVIDGQMKTHIENPVIMLLATPLEYQRVQYKLASIDPIVRQEPDFFKHLVSRIAARQPDLVISQCSVSHEARRLLHKAGITLVINVKPAVMERISRCTSADIACSIDQLQNVRLGCCGRFRIHHHYNGKRKFHCGDGILWQKAQEYGEDKTKSYKSLIYLDGCNLSHGCTLLLRGFPDYKVQKDIADSLMRECLTRVKMVLFFLIRIMYHSNLEMSYLMDQQDLANTLASISSNEAMDSQATPSKAPLKKSNERLEYPNDSSNSLQEDGRVLQYEQVSEITPTDILDKDHSKTFARSHSVPPGTSTSIRSHSQAFKKYFFQTLLSITPLTAPTLPYLLTEEGGSSPLLAYLSSPLYWSNLFWEGFDHGVVSSSWSEQSCHPSATDYTVDEREISSIRSRSVTSETFALSPHSSKNTQHNRLCESGVLNLPHTHSETSSFQTLEKLKVNASDQNIKVGVQRQETSYHLPSTGYRRLMSQASVKSIVIMDDFLSSGEKTTMCEILGHSNEEDGVKLQQQSNHLLSSTSEDARSNPKLGDVRKRRYEAPQLNSLDETDRESTYWKTEKHDFITAAFTKPAYSKDVKDLLADYRASGSSLLRLKSGPSWTKTLTETSPWQSLCYEKGSLVEEEEEEADFPVDCLTPHHHQHIFVLFTSYSLQSPNSPYPCVMPWAVNIDYYRGNDITLGGFLDRYCFRPNYHCPSSSCKRPMVDHVRSFVHGSTCINIILKELSKPVETPNVLSWCWNPVTKTSTDIQILSDDASSMSFAKFLELRLQANNICGVEPTSDSNSEDVLVLPPFTSFQYFLFRDIVASFKCYQICVYDITMPPFSITFDEVVDWRKTSSINNGIANTQFSSEYKECVDTMNKLSKIGYEALDSIYDMIVAARSSNPLESSSGSEQTDMAVDTAKFCNLRECHFEKLLSLYHDERCQLRDAVDNIHLKLQSIRKEQLAHDEKGAATDSSVVVDSNAQSATTFINKSDINPILPDMNASNGFVTFDEESRSEISLLLLKLTCLVCQLVHEWNNRINNVTDQDKNYRKGSKVAGMPYFTEATSILSTVSTSNEPETKVLVNFQAQQEGLLEPDLKGVGDEVVALRQAEDENEDAQLALPDLFASDIVQSVTGPRDAFLKEKANTPTASLQRSSERLTNVGASTKRFSRTTSSMRVRSFFVNHLMSSSNYMQVPSPFPPDEHYLLADCVSSQIVVRDAEPSSIIAYTLCTKDYQHYLELDTQTASFEDNVDKSSKTAKKQLTAPSSAQLKNVSTELIKENQVFGKDELDGSFKIGFRGSRNSKQLDSKSTSTSPRHSHVNDSSQTSLLPPSPHIEVQFGDTSTKFYCKVYFAAEFKALREQILGGSEQAYIRSLSRCKRWVARGGKSGSAFHKTLDNRFILKQMSRFEVQSFLELARSYLTYVSDAMKNKSPTTLSKILGVYRVSFHNSSTNRTFKQDVLVMENLFYKRNITQVFDLKGSVRNRHVKTDADNSTSFTTSPNVTASSETLHSAAKDQSLLGQNDLVLLDENLLSIMRDHPLYVHEHTKILIQKALSDDAHFLSSHLVIDYSLLVGIDSDKKELVVGIIDYMRTFTWDKKLEMVVKSYGMIGRQGTRSMPTVVSPDLYRTRFCEAMERYFQVVPDRWFQMHAYHV</sequence>
<dbReference type="InterPro" id="IPR000306">
    <property type="entry name" value="Znf_FYVE"/>
</dbReference>
<evidence type="ECO:0000256" key="2">
    <source>
        <dbReference type="ARBA" id="ARBA00022679"/>
    </source>
</evidence>
<accession>A0ABP0EYS3</accession>
<dbReference type="PROSITE" id="PS50178">
    <property type="entry name" value="ZF_FYVE"/>
    <property type="match status" value="1"/>
</dbReference>
<dbReference type="SUPFAM" id="SSF57903">
    <property type="entry name" value="FYVE/PHD zinc finger"/>
    <property type="match status" value="1"/>
</dbReference>
<evidence type="ECO:0000256" key="6">
    <source>
        <dbReference type="ARBA" id="ARBA00022777"/>
    </source>
</evidence>
<dbReference type="SUPFAM" id="SSF56104">
    <property type="entry name" value="SAICAR synthase-like"/>
    <property type="match status" value="1"/>
</dbReference>
<dbReference type="CDD" id="cd15725">
    <property type="entry name" value="FYVE_PIKfyve_Fab1"/>
    <property type="match status" value="1"/>
</dbReference>
<dbReference type="PANTHER" id="PTHR46715">
    <property type="entry name" value="1-PHOSPHATIDYLINOSITOL 3-PHOSPHATE 5-KINASE"/>
    <property type="match status" value="1"/>
</dbReference>
<evidence type="ECO:0000259" key="12">
    <source>
        <dbReference type="PROSITE" id="PS50178"/>
    </source>
</evidence>
<gene>
    <name evidence="15" type="ORF">CVLEPA_LOCUS2339</name>
</gene>
<dbReference type="Pfam" id="PF00118">
    <property type="entry name" value="Cpn60_TCP1"/>
    <property type="match status" value="1"/>
</dbReference>
<feature type="region of interest" description="Disordered" evidence="11">
    <location>
        <begin position="83"/>
        <end position="102"/>
    </location>
</feature>
<dbReference type="Gene3D" id="3.50.7.10">
    <property type="entry name" value="GroEL"/>
    <property type="match status" value="1"/>
</dbReference>
<dbReference type="InterPro" id="IPR017455">
    <property type="entry name" value="Znf_FYVE-rel"/>
</dbReference>
<dbReference type="InterPro" id="IPR002423">
    <property type="entry name" value="Cpn60/GroEL/TCP-1"/>
</dbReference>
<dbReference type="InterPro" id="IPR036390">
    <property type="entry name" value="WH_DNA-bd_sf"/>
</dbReference>
<dbReference type="SUPFAM" id="SSF46785">
    <property type="entry name" value="Winged helix' DNA-binding domain"/>
    <property type="match status" value="1"/>
</dbReference>
<dbReference type="Gene3D" id="3.30.40.10">
    <property type="entry name" value="Zinc/RING finger domain, C3HC4 (zinc finger)"/>
    <property type="match status" value="1"/>
</dbReference>
<dbReference type="InterPro" id="IPR044769">
    <property type="entry name" value="PIKfyve_PIPKc"/>
</dbReference>
<name>A0ABP0EYS3_CLALP</name>
<dbReference type="InterPro" id="IPR002498">
    <property type="entry name" value="PInositol-4-P-4/5-kinase_core"/>
</dbReference>
<evidence type="ECO:0000256" key="3">
    <source>
        <dbReference type="ARBA" id="ARBA00022723"/>
    </source>
</evidence>
<feature type="compositionally biased region" description="Basic and acidic residues" evidence="11">
    <location>
        <begin position="40"/>
        <end position="54"/>
    </location>
</feature>
<evidence type="ECO:0000256" key="11">
    <source>
        <dbReference type="SAM" id="MobiDB-lite"/>
    </source>
</evidence>
<feature type="compositionally biased region" description="Polar residues" evidence="11">
    <location>
        <begin position="55"/>
        <end position="67"/>
    </location>
</feature>
<dbReference type="Pfam" id="PF00610">
    <property type="entry name" value="DEP"/>
    <property type="match status" value="1"/>
</dbReference>
<evidence type="ECO:0000256" key="4">
    <source>
        <dbReference type="ARBA" id="ARBA00022741"/>
    </source>
</evidence>
<dbReference type="Gene3D" id="1.10.10.10">
    <property type="entry name" value="Winged helix-like DNA-binding domain superfamily/Winged helix DNA-binding domain"/>
    <property type="match status" value="1"/>
</dbReference>
<dbReference type="EC" id="2.7.1.150" evidence="1"/>
<dbReference type="InterPro" id="IPR036388">
    <property type="entry name" value="WH-like_DNA-bd_sf"/>
</dbReference>
<feature type="domain" description="PIPK" evidence="14">
    <location>
        <begin position="1992"/>
        <end position="2346"/>
    </location>
</feature>
<dbReference type="SMART" id="SM00064">
    <property type="entry name" value="FYVE"/>
    <property type="match status" value="1"/>
</dbReference>